<dbReference type="RefSeq" id="WP_243801993.1">
    <property type="nucleotide sequence ID" value="NZ_CP094669.1"/>
</dbReference>
<protein>
    <submittedName>
        <fullName evidence="5">Helix-turn-helix transcriptional regulator</fullName>
    </submittedName>
</protein>
<evidence type="ECO:0000256" key="2">
    <source>
        <dbReference type="ARBA" id="ARBA00023125"/>
    </source>
</evidence>
<dbReference type="Pfam" id="PF12833">
    <property type="entry name" value="HTH_18"/>
    <property type="match status" value="1"/>
</dbReference>
<dbReference type="Gene3D" id="1.10.10.60">
    <property type="entry name" value="Homeodomain-like"/>
    <property type="match status" value="1"/>
</dbReference>
<dbReference type="PANTHER" id="PTHR46796:SF13">
    <property type="entry name" value="HTH-TYPE TRANSCRIPTIONAL ACTIVATOR RHAS"/>
    <property type="match status" value="1"/>
</dbReference>
<dbReference type="PANTHER" id="PTHR46796">
    <property type="entry name" value="HTH-TYPE TRANSCRIPTIONAL ACTIVATOR RHAS-RELATED"/>
    <property type="match status" value="1"/>
</dbReference>
<keyword evidence="1" id="KW-0805">Transcription regulation</keyword>
<dbReference type="PROSITE" id="PS01124">
    <property type="entry name" value="HTH_ARAC_FAMILY_2"/>
    <property type="match status" value="1"/>
</dbReference>
<dbReference type="Proteomes" id="UP000831113">
    <property type="component" value="Chromosome"/>
</dbReference>
<keyword evidence="2" id="KW-0238">DNA-binding</keyword>
<accession>A0ABY4D2M1</accession>
<evidence type="ECO:0000256" key="1">
    <source>
        <dbReference type="ARBA" id="ARBA00023015"/>
    </source>
</evidence>
<dbReference type="SUPFAM" id="SSF46689">
    <property type="entry name" value="Homeodomain-like"/>
    <property type="match status" value="1"/>
</dbReference>
<keyword evidence="3" id="KW-0804">Transcription</keyword>
<evidence type="ECO:0000256" key="3">
    <source>
        <dbReference type="ARBA" id="ARBA00023163"/>
    </source>
</evidence>
<reference evidence="5 6" key="1">
    <citation type="submission" date="2022-03" db="EMBL/GenBank/DDBJ databases">
        <title>Hymenobactersp. isolated from the air.</title>
        <authorList>
            <person name="Won M."/>
            <person name="Kwon S.-W."/>
        </authorList>
    </citation>
    <scope>NUCLEOTIDE SEQUENCE [LARGE SCALE GENOMIC DNA]</scope>
    <source>
        <strain evidence="5 6">KACC 21982</strain>
    </source>
</reference>
<dbReference type="InterPro" id="IPR018060">
    <property type="entry name" value="HTH_AraC"/>
</dbReference>
<feature type="domain" description="HTH araC/xylS-type" evidence="4">
    <location>
        <begin position="119"/>
        <end position="221"/>
    </location>
</feature>
<evidence type="ECO:0000259" key="4">
    <source>
        <dbReference type="PROSITE" id="PS01124"/>
    </source>
</evidence>
<evidence type="ECO:0000313" key="6">
    <source>
        <dbReference type="Proteomes" id="UP000831113"/>
    </source>
</evidence>
<keyword evidence="6" id="KW-1185">Reference proteome</keyword>
<dbReference type="SMART" id="SM00342">
    <property type="entry name" value="HTH_ARAC"/>
    <property type="match status" value="1"/>
</dbReference>
<dbReference type="InterPro" id="IPR009057">
    <property type="entry name" value="Homeodomain-like_sf"/>
</dbReference>
<evidence type="ECO:0000313" key="5">
    <source>
        <dbReference type="EMBL" id="UOG76791.1"/>
    </source>
</evidence>
<organism evidence="5 6">
    <name type="scientific">Hymenobacter tibetensis</name>
    <dbReference type="NCBI Taxonomy" id="497967"/>
    <lineage>
        <taxon>Bacteria</taxon>
        <taxon>Pseudomonadati</taxon>
        <taxon>Bacteroidota</taxon>
        <taxon>Cytophagia</taxon>
        <taxon>Cytophagales</taxon>
        <taxon>Hymenobacteraceae</taxon>
        <taxon>Hymenobacter</taxon>
    </lineage>
</organism>
<dbReference type="EMBL" id="CP094669">
    <property type="protein sequence ID" value="UOG76791.1"/>
    <property type="molecule type" value="Genomic_DNA"/>
</dbReference>
<dbReference type="InterPro" id="IPR050204">
    <property type="entry name" value="AraC_XylS_family_regulators"/>
</dbReference>
<sequence length="232" mass="26208">MPPRTIIFSDPCQTSFFADSALQPLDKWLPLKYVPDYLCLEGRNEAGGFGVQFKAAGFYQLFGVALLAATGSALAPEGAVSGFVRELMKQLHTAKTPVACAQACEELLRARLRHVQPRLGATNFVADQIQRRHGQVNIDALAHAVNLSKRQLERQFHQKVGVTPKHYARLARFNYVFQILEDEVATNWVDVALRCGYYDQAHFIREFRRYTGESPAAYFHHQNLSPRFLRAA</sequence>
<gene>
    <name evidence="5" type="ORF">MTX78_09350</name>
</gene>
<proteinExistence type="predicted"/>
<name>A0ABY4D2M1_9BACT</name>